<evidence type="ECO:0000256" key="2">
    <source>
        <dbReference type="ARBA" id="ARBA00010492"/>
    </source>
</evidence>
<feature type="domain" description="Small ribosomal subunit protein mS41 SAM" evidence="6">
    <location>
        <begin position="49"/>
        <end position="105"/>
    </location>
</feature>
<evidence type="ECO:0000256" key="4">
    <source>
        <dbReference type="ARBA" id="ARBA00035129"/>
    </source>
</evidence>
<dbReference type="Proteomes" id="UP001521116">
    <property type="component" value="Unassembled WGS sequence"/>
</dbReference>
<evidence type="ECO:0000256" key="3">
    <source>
        <dbReference type="ARBA" id="ARBA00023128"/>
    </source>
</evidence>
<reference evidence="7 8" key="1">
    <citation type="submission" date="2024-02" db="EMBL/GenBank/DDBJ databases">
        <title>De novo assembly and annotation of 12 fungi associated with fruit tree decline syndrome in Ontario, Canada.</title>
        <authorList>
            <person name="Sulman M."/>
            <person name="Ellouze W."/>
            <person name="Ilyukhin E."/>
        </authorList>
    </citation>
    <scope>NUCLEOTIDE SEQUENCE [LARGE SCALE GENOMIC DNA]</scope>
    <source>
        <strain evidence="7 8">M1-105</strain>
    </source>
</reference>
<evidence type="ECO:0000313" key="7">
    <source>
        <dbReference type="EMBL" id="KAL1620485.1"/>
    </source>
</evidence>
<organism evidence="7 8">
    <name type="scientific">Neofusicoccum ribis</name>
    <dbReference type="NCBI Taxonomy" id="45134"/>
    <lineage>
        <taxon>Eukaryota</taxon>
        <taxon>Fungi</taxon>
        <taxon>Dikarya</taxon>
        <taxon>Ascomycota</taxon>
        <taxon>Pezizomycotina</taxon>
        <taxon>Dothideomycetes</taxon>
        <taxon>Dothideomycetes incertae sedis</taxon>
        <taxon>Botryosphaeriales</taxon>
        <taxon>Botryosphaeriaceae</taxon>
        <taxon>Neofusicoccum</taxon>
    </lineage>
</organism>
<dbReference type="PANTHER" id="PTHR28235">
    <property type="entry name" value="PROTEIN FYV4, MITOCHONDRIAL"/>
    <property type="match status" value="1"/>
</dbReference>
<gene>
    <name evidence="7" type="primary">FYV4</name>
    <name evidence="7" type="ORF">SLS56_009664</name>
</gene>
<comment type="similarity">
    <text evidence="2">Belongs to the mitochondrion-specific ribosomal protein mS41 family.</text>
</comment>
<dbReference type="SMART" id="SM01238">
    <property type="entry name" value="IGR"/>
    <property type="match status" value="1"/>
</dbReference>
<keyword evidence="3" id="KW-0496">Mitochondrion</keyword>
<dbReference type="InterPro" id="IPR039603">
    <property type="entry name" value="Ribosomal_mS41"/>
</dbReference>
<name>A0ABR3SH72_9PEZI</name>
<keyword evidence="8" id="KW-1185">Reference proteome</keyword>
<dbReference type="Pfam" id="PF09597">
    <property type="entry name" value="SAM_Ribosomal_mS41"/>
    <property type="match status" value="1"/>
</dbReference>
<protein>
    <recommendedName>
        <fullName evidence="4">Small ribosomal subunit protein mS41</fullName>
    </recommendedName>
</protein>
<proteinExistence type="inferred from homology"/>
<dbReference type="InterPro" id="IPR019083">
    <property type="entry name" value="SAM_Ribosomal_mS41"/>
</dbReference>
<sequence length="240" mass="26554">MIVRPNPQLQQLLRFGAPSTSISYQCVRQLHNRIPQRPVPQPTPFVPDVNTFLTVIGRKLSQHAAKIPSWEALFSLTSDQLRDLGVEPARSRRYLLHWREKFRNGEYGVGGDAQHVRDGIAEVRVAEVRVAEVSSKTAASNEARLATATASPGTRKVVVNVPQGAETSEDVLRSAKPLHGVKVKGAHTIVGPHVEAVSSRVARIAVKEGLWEERRGHKVDGGERRKAEVRAKRRAAENKK</sequence>
<dbReference type="EMBL" id="JAJVDC020000168">
    <property type="protein sequence ID" value="KAL1620485.1"/>
    <property type="molecule type" value="Genomic_DNA"/>
</dbReference>
<accession>A0ABR3SH72</accession>
<evidence type="ECO:0000313" key="8">
    <source>
        <dbReference type="Proteomes" id="UP001521116"/>
    </source>
</evidence>
<evidence type="ECO:0000256" key="5">
    <source>
        <dbReference type="SAM" id="MobiDB-lite"/>
    </source>
</evidence>
<evidence type="ECO:0000256" key="1">
    <source>
        <dbReference type="ARBA" id="ARBA00004173"/>
    </source>
</evidence>
<dbReference type="PANTHER" id="PTHR28235:SF1">
    <property type="entry name" value="SMALL RIBOSOMAL SUBUNIT PROTEIN MS41"/>
    <property type="match status" value="1"/>
</dbReference>
<feature type="region of interest" description="Disordered" evidence="5">
    <location>
        <begin position="216"/>
        <end position="240"/>
    </location>
</feature>
<evidence type="ECO:0000259" key="6">
    <source>
        <dbReference type="SMART" id="SM01238"/>
    </source>
</evidence>
<comment type="subcellular location">
    <subcellularLocation>
        <location evidence="1">Mitochondrion</location>
    </subcellularLocation>
</comment>
<comment type="caution">
    <text evidence="7">The sequence shown here is derived from an EMBL/GenBank/DDBJ whole genome shotgun (WGS) entry which is preliminary data.</text>
</comment>